<comment type="caution">
    <text evidence="1">The sequence shown here is derived from an EMBL/GenBank/DDBJ whole genome shotgun (WGS) entry which is preliminary data.</text>
</comment>
<dbReference type="Proteomes" id="UP001501102">
    <property type="component" value="Unassembled WGS sequence"/>
</dbReference>
<keyword evidence="2" id="KW-1185">Reference proteome</keyword>
<organism evidence="1 2">
    <name type="scientific">Streptomyces thioluteus</name>
    <dbReference type="NCBI Taxonomy" id="66431"/>
    <lineage>
        <taxon>Bacteria</taxon>
        <taxon>Bacillati</taxon>
        <taxon>Actinomycetota</taxon>
        <taxon>Actinomycetes</taxon>
        <taxon>Kitasatosporales</taxon>
        <taxon>Streptomycetaceae</taxon>
        <taxon>Streptomyces</taxon>
    </lineage>
</organism>
<sequence length="125" mass="13603">MANPTPRKLGRPNGRAVKARGRTWENSVVSVWRALGFAGAERNGSVYGSQDRGDIGGIPCTCQCKSVTRVQLWKHLDEALAQAVNNGTGDETCVVYKRHGAPTDDAAWVLPGSFAARLMHAYYTR</sequence>
<protein>
    <submittedName>
        <fullName evidence="1">Uncharacterized protein</fullName>
    </submittedName>
</protein>
<evidence type="ECO:0000313" key="1">
    <source>
        <dbReference type="EMBL" id="GAA2917074.1"/>
    </source>
</evidence>
<evidence type="ECO:0000313" key="2">
    <source>
        <dbReference type="Proteomes" id="UP001501102"/>
    </source>
</evidence>
<reference evidence="1 2" key="1">
    <citation type="journal article" date="2019" name="Int. J. Syst. Evol. Microbiol.">
        <title>The Global Catalogue of Microorganisms (GCM) 10K type strain sequencing project: providing services to taxonomists for standard genome sequencing and annotation.</title>
        <authorList>
            <consortium name="The Broad Institute Genomics Platform"/>
            <consortium name="The Broad Institute Genome Sequencing Center for Infectious Disease"/>
            <person name="Wu L."/>
            <person name="Ma J."/>
        </authorList>
    </citation>
    <scope>NUCLEOTIDE SEQUENCE [LARGE SCALE GENOMIC DNA]</scope>
    <source>
        <strain evidence="1 2">JCM 4087</strain>
    </source>
</reference>
<accession>A0ABN3WI88</accession>
<gene>
    <name evidence="1" type="ORF">GCM10020221_11470</name>
</gene>
<dbReference type="EMBL" id="BAAAXZ010000041">
    <property type="protein sequence ID" value="GAA2917074.1"/>
    <property type="molecule type" value="Genomic_DNA"/>
</dbReference>
<name>A0ABN3WI88_STRTU</name>
<proteinExistence type="predicted"/>